<accession>A0ABR2IAI2</accession>
<gene>
    <name evidence="3" type="ORF">PGQ11_010685</name>
</gene>
<dbReference type="PANTHER" id="PTHR38795">
    <property type="entry name" value="DUF6604 DOMAIN-CONTAINING PROTEIN"/>
    <property type="match status" value="1"/>
</dbReference>
<feature type="domain" description="DUF6604" evidence="2">
    <location>
        <begin position="12"/>
        <end position="272"/>
    </location>
</feature>
<evidence type="ECO:0000313" key="4">
    <source>
        <dbReference type="Proteomes" id="UP001390339"/>
    </source>
</evidence>
<protein>
    <recommendedName>
        <fullName evidence="2">DUF6604 domain-containing protein</fullName>
    </recommendedName>
</protein>
<evidence type="ECO:0000313" key="3">
    <source>
        <dbReference type="EMBL" id="KAK8859951.1"/>
    </source>
</evidence>
<reference evidence="3 4" key="1">
    <citation type="journal article" date="2024" name="IMA Fungus">
        <title>Apiospora arundinis, a panoply of carbohydrate-active enzymes and secondary metabolites.</title>
        <authorList>
            <person name="Sorensen T."/>
            <person name="Petersen C."/>
            <person name="Muurmann A.T."/>
            <person name="Christiansen J.V."/>
            <person name="Brundto M.L."/>
            <person name="Overgaard C.K."/>
            <person name="Boysen A.T."/>
            <person name="Wollenberg R.D."/>
            <person name="Larsen T.O."/>
            <person name="Sorensen J.L."/>
            <person name="Nielsen K.L."/>
            <person name="Sondergaard T.E."/>
        </authorList>
    </citation>
    <scope>NUCLEOTIDE SEQUENCE [LARGE SCALE GENOMIC DNA]</scope>
    <source>
        <strain evidence="3 4">AAU 773</strain>
    </source>
</reference>
<name>A0ABR2IAI2_9PEZI</name>
<dbReference type="Pfam" id="PF20253">
    <property type="entry name" value="DUF6604"/>
    <property type="match status" value="1"/>
</dbReference>
<sequence length="549" mass="61710">MLPSTLINTYSQYKKDTNSVATWLASTAKANGYPADLLSGDKGKDGQSSGGGGRLKGKARAQAKKAKGPPPKKANSSDGPKYIIKIADFTTLAEFVAAKSPEVPVSFRSTIDRVIAARSAFGNELSRHGEIVDTEKNINHEYFVGVLEKVRDVLRPFMHSRTEADASADEITNRFAGLAVYEPSEEFLNAPDVERPEKTEDDKASYEAEQDSSFEEAIFALTALINDLNRVRAHIRWVWSNYKIGLFDLAATAITTNTAIDLVRNMVVDVMPLLAKHGGLGEMLQRFHLLQCLIKGWKEKDIFKTPSPGDFNDNLNYQAYDVMDGTFLLPFRMVEAFMRVVEPGQIPLYKEGMFGYYDPKVNRSRLSGQGKYEQDRALLFPYFAELVTIIRGVKGWPVKDELLRGMEDVIRTKEVTFGIAFAAQVFLDITYELGETIDQPFYTLVKQTMVISNDIKAHFDFHKSLKISNWPASNDMWFKNLQGEVDWIGTDPPRKVQARMYQKFGMSPPDTESHRVFRMSPVLSGLVLYNFRQRYHEAGLALAGAWGSI</sequence>
<dbReference type="EMBL" id="JAPCWZ010000006">
    <property type="protein sequence ID" value="KAK8859951.1"/>
    <property type="molecule type" value="Genomic_DNA"/>
</dbReference>
<feature type="compositionally biased region" description="Basic residues" evidence="1">
    <location>
        <begin position="55"/>
        <end position="67"/>
    </location>
</feature>
<keyword evidence="4" id="KW-1185">Reference proteome</keyword>
<comment type="caution">
    <text evidence="3">The sequence shown here is derived from an EMBL/GenBank/DDBJ whole genome shotgun (WGS) entry which is preliminary data.</text>
</comment>
<evidence type="ECO:0000256" key="1">
    <source>
        <dbReference type="SAM" id="MobiDB-lite"/>
    </source>
</evidence>
<feature type="region of interest" description="Disordered" evidence="1">
    <location>
        <begin position="34"/>
        <end position="79"/>
    </location>
</feature>
<dbReference type="Proteomes" id="UP001390339">
    <property type="component" value="Unassembled WGS sequence"/>
</dbReference>
<dbReference type="InterPro" id="IPR046539">
    <property type="entry name" value="DUF6604"/>
</dbReference>
<dbReference type="PANTHER" id="PTHR38795:SF1">
    <property type="entry name" value="DUF6604 DOMAIN-CONTAINING PROTEIN"/>
    <property type="match status" value="1"/>
</dbReference>
<evidence type="ECO:0000259" key="2">
    <source>
        <dbReference type="Pfam" id="PF20253"/>
    </source>
</evidence>
<organism evidence="3 4">
    <name type="scientific">Apiospora arundinis</name>
    <dbReference type="NCBI Taxonomy" id="335852"/>
    <lineage>
        <taxon>Eukaryota</taxon>
        <taxon>Fungi</taxon>
        <taxon>Dikarya</taxon>
        <taxon>Ascomycota</taxon>
        <taxon>Pezizomycotina</taxon>
        <taxon>Sordariomycetes</taxon>
        <taxon>Xylariomycetidae</taxon>
        <taxon>Amphisphaeriales</taxon>
        <taxon>Apiosporaceae</taxon>
        <taxon>Apiospora</taxon>
    </lineage>
</organism>
<proteinExistence type="predicted"/>